<dbReference type="EMBL" id="QGGV01000001">
    <property type="protein sequence ID" value="PWK58369.1"/>
    <property type="molecule type" value="Genomic_DNA"/>
</dbReference>
<dbReference type="CDD" id="cd00586">
    <property type="entry name" value="4HBT"/>
    <property type="match status" value="1"/>
</dbReference>
<organism evidence="2 3">
    <name type="scientific">Silicimonas algicola</name>
    <dbReference type="NCBI Taxonomy" id="1826607"/>
    <lineage>
        <taxon>Bacteria</taxon>
        <taxon>Pseudomonadati</taxon>
        <taxon>Pseudomonadota</taxon>
        <taxon>Alphaproteobacteria</taxon>
        <taxon>Rhodobacterales</taxon>
        <taxon>Paracoccaceae</taxon>
    </lineage>
</organism>
<dbReference type="RefSeq" id="WP_109757275.1">
    <property type="nucleotide sequence ID" value="NZ_CP034588.1"/>
</dbReference>
<dbReference type="PANTHER" id="PTHR31793:SF37">
    <property type="entry name" value="ACYL-COA THIOESTER HYDROLASE YBGC"/>
    <property type="match status" value="1"/>
</dbReference>
<evidence type="ECO:0000313" key="2">
    <source>
        <dbReference type="EMBL" id="PWK58369.1"/>
    </source>
</evidence>
<name>A0A316GBL1_9RHOB</name>
<dbReference type="GO" id="GO:0047617">
    <property type="term" value="F:fatty acyl-CoA hydrolase activity"/>
    <property type="evidence" value="ECO:0007669"/>
    <property type="project" value="TreeGrafter"/>
</dbReference>
<dbReference type="Proteomes" id="UP000245390">
    <property type="component" value="Unassembled WGS sequence"/>
</dbReference>
<keyword evidence="3" id="KW-1185">Reference proteome</keyword>
<dbReference type="InterPro" id="IPR050563">
    <property type="entry name" value="4-hydroxybenzoyl-CoA_TE"/>
</dbReference>
<evidence type="ECO:0000256" key="1">
    <source>
        <dbReference type="ARBA" id="ARBA00022801"/>
    </source>
</evidence>
<dbReference type="SUPFAM" id="SSF54637">
    <property type="entry name" value="Thioesterase/thiol ester dehydrase-isomerase"/>
    <property type="match status" value="1"/>
</dbReference>
<comment type="caution">
    <text evidence="2">The sequence shown here is derived from an EMBL/GenBank/DDBJ whole genome shotgun (WGS) entry which is preliminary data.</text>
</comment>
<reference evidence="2 3" key="1">
    <citation type="submission" date="2018-05" db="EMBL/GenBank/DDBJ databases">
        <title>Genomic Encyclopedia of Type Strains, Phase IV (KMG-IV): sequencing the most valuable type-strain genomes for metagenomic binning, comparative biology and taxonomic classification.</title>
        <authorList>
            <person name="Goeker M."/>
        </authorList>
    </citation>
    <scope>NUCLEOTIDE SEQUENCE [LARGE SCALE GENOMIC DNA]</scope>
    <source>
        <strain evidence="2 3">DSM 103371</strain>
    </source>
</reference>
<dbReference type="InterPro" id="IPR029069">
    <property type="entry name" value="HotDog_dom_sf"/>
</dbReference>
<dbReference type="PANTHER" id="PTHR31793">
    <property type="entry name" value="4-HYDROXYBENZOYL-COA THIOESTERASE FAMILY MEMBER"/>
    <property type="match status" value="1"/>
</dbReference>
<keyword evidence="1" id="KW-0378">Hydrolase</keyword>
<dbReference type="OrthoDB" id="7204167at2"/>
<proteinExistence type="predicted"/>
<evidence type="ECO:0000313" key="3">
    <source>
        <dbReference type="Proteomes" id="UP000245390"/>
    </source>
</evidence>
<dbReference type="Gene3D" id="3.10.129.10">
    <property type="entry name" value="Hotdog Thioesterase"/>
    <property type="match status" value="1"/>
</dbReference>
<dbReference type="AlphaFoldDB" id="A0A316GBL1"/>
<sequence>MLSNITNRRIEWGDCDPAGIVFNPNYFRWFDHATALLYEAAGWPKDAMLAHFSAAGCPVVETGATFRAPCRYGEEVTIETSILEVRRSSFLIGHVLRKGETICVEGKETRVWTIRDPSSQALKSAALPDELATRFREG</sequence>
<dbReference type="Pfam" id="PF13279">
    <property type="entry name" value="4HBT_2"/>
    <property type="match status" value="1"/>
</dbReference>
<accession>A0A316GBL1</accession>
<dbReference type="KEGG" id="salo:EF888_02370"/>
<protein>
    <submittedName>
        <fullName evidence="2">4-hydroxybenzoyl-CoA thioesterase</fullName>
    </submittedName>
</protein>
<gene>
    <name evidence="2" type="ORF">C8D95_101182</name>
</gene>